<dbReference type="AlphaFoldDB" id="A0A439DR11"/>
<evidence type="ECO:0000313" key="2">
    <source>
        <dbReference type="Proteomes" id="UP000287177"/>
    </source>
</evidence>
<dbReference type="RefSeq" id="WP_128109698.1">
    <property type="nucleotide sequence ID" value="NZ_ATDN01000025.1"/>
</dbReference>
<organism evidence="1 2">
    <name type="scientific">Mycolicibacterium elephantis DSM 44368</name>
    <dbReference type="NCBI Taxonomy" id="1335622"/>
    <lineage>
        <taxon>Bacteria</taxon>
        <taxon>Bacillati</taxon>
        <taxon>Actinomycetota</taxon>
        <taxon>Actinomycetes</taxon>
        <taxon>Mycobacteriales</taxon>
        <taxon>Mycobacteriaceae</taxon>
        <taxon>Mycolicibacterium</taxon>
    </lineage>
</organism>
<evidence type="ECO:0000313" key="1">
    <source>
        <dbReference type="EMBL" id="RWA18241.1"/>
    </source>
</evidence>
<sequence>MTSSPGNDARRIEPTAEQVAEIVAVALTIGAARDALQQAGWRATIAGNRITVNDDVLVHFISAFGGAALVIDAH</sequence>
<protein>
    <submittedName>
        <fullName evidence="1">Uncharacterized protein</fullName>
    </submittedName>
</protein>
<keyword evidence="2" id="KW-1185">Reference proteome</keyword>
<name>A0A439DR11_9MYCO</name>
<dbReference type="Proteomes" id="UP000287177">
    <property type="component" value="Unassembled WGS sequence"/>
</dbReference>
<comment type="caution">
    <text evidence="1">The sequence shown here is derived from an EMBL/GenBank/DDBJ whole genome shotgun (WGS) entry which is preliminary data.</text>
</comment>
<accession>A0A439DR11</accession>
<dbReference type="EMBL" id="ATDN01000025">
    <property type="protein sequence ID" value="RWA18241.1"/>
    <property type="molecule type" value="Genomic_DNA"/>
</dbReference>
<reference evidence="1 2" key="1">
    <citation type="submission" date="2013-06" db="EMBL/GenBank/DDBJ databases">
        <title>The draft sequence of the Mycobacterium elephantis genome.</title>
        <authorList>
            <person name="Pettersson F.B."/>
            <person name="Das S."/>
            <person name="Dasgupta S."/>
            <person name="Bhattacharya A."/>
            <person name="Kirsebom L.A."/>
        </authorList>
    </citation>
    <scope>NUCLEOTIDE SEQUENCE [LARGE SCALE GENOMIC DNA]</scope>
    <source>
        <strain evidence="1 2">DSM 44368</strain>
    </source>
</reference>
<gene>
    <name evidence="1" type="ORF">MELE44368_23495</name>
</gene>
<proteinExistence type="predicted"/>